<comment type="caution">
    <text evidence="2">The sequence shown here is derived from an EMBL/GenBank/DDBJ whole genome shotgun (WGS) entry which is preliminary data.</text>
</comment>
<protein>
    <recommendedName>
        <fullName evidence="4">Outer membrane protein beta-barrel domain-containing protein</fullName>
    </recommendedName>
</protein>
<evidence type="ECO:0000313" key="3">
    <source>
        <dbReference type="Proteomes" id="UP001474120"/>
    </source>
</evidence>
<evidence type="ECO:0000313" key="2">
    <source>
        <dbReference type="EMBL" id="MEL4455309.1"/>
    </source>
</evidence>
<feature type="signal peptide" evidence="1">
    <location>
        <begin position="1"/>
        <end position="23"/>
    </location>
</feature>
<evidence type="ECO:0008006" key="4">
    <source>
        <dbReference type="Google" id="ProtNLM"/>
    </source>
</evidence>
<dbReference type="Proteomes" id="UP001474120">
    <property type="component" value="Unassembled WGS sequence"/>
</dbReference>
<dbReference type="RefSeq" id="WP_342159123.1">
    <property type="nucleotide sequence ID" value="NZ_JBCDNA010000001.1"/>
</dbReference>
<gene>
    <name evidence="2" type="ORF">AABB81_05340</name>
</gene>
<feature type="chain" id="PRO_5045177257" description="Outer membrane protein beta-barrel domain-containing protein" evidence="1">
    <location>
        <begin position="24"/>
        <end position="154"/>
    </location>
</feature>
<evidence type="ECO:0000256" key="1">
    <source>
        <dbReference type="SAM" id="SignalP"/>
    </source>
</evidence>
<accession>A0ABU9L0X3</accession>
<dbReference type="EMBL" id="JBCDNA010000001">
    <property type="protein sequence ID" value="MEL4455309.1"/>
    <property type="molecule type" value="Genomic_DNA"/>
</dbReference>
<proteinExistence type="predicted"/>
<sequence>MKKLCKTLLLGVLFVALSGTLSAQETSQENHGNTLNAFVKFGNNSSISAHYEFSITQDITISPEARIWFSGDNDLAIGARGDFYFDRLFKLAEPWDIWGGVDVGFVISGDENKDDLNLNLHAGAEYKFNDTWGIILEIGGGTTAAGGIGVGIHF</sequence>
<reference evidence="2 3" key="1">
    <citation type="submission" date="2024-04" db="EMBL/GenBank/DDBJ databases">
        <title>whole genome sequencing of Lutimonas vermicola strain IMCC1616.</title>
        <authorList>
            <person name="Bae S.S."/>
        </authorList>
    </citation>
    <scope>NUCLEOTIDE SEQUENCE [LARGE SCALE GENOMIC DNA]</scope>
    <source>
        <strain evidence="2 3">IMCC1616</strain>
    </source>
</reference>
<name>A0ABU9L0X3_9FLAO</name>
<organism evidence="2 3">
    <name type="scientific">Lutimonas vermicola</name>
    <dbReference type="NCBI Taxonomy" id="414288"/>
    <lineage>
        <taxon>Bacteria</taxon>
        <taxon>Pseudomonadati</taxon>
        <taxon>Bacteroidota</taxon>
        <taxon>Flavobacteriia</taxon>
        <taxon>Flavobacteriales</taxon>
        <taxon>Flavobacteriaceae</taxon>
        <taxon>Lutimonas</taxon>
    </lineage>
</organism>
<keyword evidence="1" id="KW-0732">Signal</keyword>
<keyword evidence="3" id="KW-1185">Reference proteome</keyword>